<name>A0A0J7P137_LASNI</name>
<dbReference type="Pfam" id="PF00780">
    <property type="entry name" value="CNH"/>
    <property type="match status" value="1"/>
</dbReference>
<dbReference type="Gene3D" id="2.20.70.10">
    <property type="match status" value="1"/>
</dbReference>
<dbReference type="SUPFAM" id="SSF50156">
    <property type="entry name" value="PDZ domain-like"/>
    <property type="match status" value="5"/>
</dbReference>
<comment type="caution">
    <text evidence="8">The sequence shown here is derived from an EMBL/GenBank/DDBJ whole genome shotgun (WGS) entry which is preliminary data.</text>
</comment>
<dbReference type="GO" id="GO:0005737">
    <property type="term" value="C:cytoplasm"/>
    <property type="evidence" value="ECO:0007669"/>
    <property type="project" value="TreeGrafter"/>
</dbReference>
<dbReference type="FunFam" id="2.20.70.10:FF:000001">
    <property type="entry name" value="Membrane-associated guanylate kinase, WW and PDZ domain-containing protein 1"/>
    <property type="match status" value="1"/>
</dbReference>
<dbReference type="PROSITE" id="PS01159">
    <property type="entry name" value="WW_DOMAIN_1"/>
    <property type="match status" value="1"/>
</dbReference>
<dbReference type="Pfam" id="PF00595">
    <property type="entry name" value="PDZ"/>
    <property type="match status" value="4"/>
</dbReference>
<dbReference type="SUPFAM" id="SSF51045">
    <property type="entry name" value="WW domain"/>
    <property type="match status" value="1"/>
</dbReference>
<dbReference type="InterPro" id="IPR017441">
    <property type="entry name" value="Protein_kinase_ATP_BS"/>
</dbReference>
<dbReference type="SMART" id="SM00036">
    <property type="entry name" value="CNH"/>
    <property type="match status" value="1"/>
</dbReference>
<accession>A0A0J7P137</accession>
<dbReference type="Gene3D" id="2.30.42.10">
    <property type="match status" value="5"/>
</dbReference>
<feature type="binding site" evidence="2">
    <location>
        <position position="51"/>
    </location>
    <ligand>
        <name>ATP</name>
        <dbReference type="ChEBI" id="CHEBI:30616"/>
    </ligand>
</feature>
<keyword evidence="2" id="KW-0067">ATP-binding</keyword>
<keyword evidence="2" id="KW-0547">Nucleotide-binding</keyword>
<dbReference type="InterPro" id="IPR001478">
    <property type="entry name" value="PDZ"/>
</dbReference>
<dbReference type="FunFam" id="2.30.42.10:FF:000012">
    <property type="entry name" value="Membrane associated guanylate kinase, WW and PDZ domain containing 1"/>
    <property type="match status" value="1"/>
</dbReference>
<feature type="compositionally biased region" description="Polar residues" evidence="3">
    <location>
        <begin position="391"/>
        <end position="406"/>
    </location>
</feature>
<evidence type="ECO:0000259" key="7">
    <source>
        <dbReference type="PROSITE" id="PS50219"/>
    </source>
</evidence>
<dbReference type="Pfam" id="PF00069">
    <property type="entry name" value="Pkinase"/>
    <property type="match status" value="1"/>
</dbReference>
<dbReference type="GO" id="GO:0004672">
    <property type="term" value="F:protein kinase activity"/>
    <property type="evidence" value="ECO:0007669"/>
    <property type="project" value="InterPro"/>
</dbReference>
<dbReference type="FunFam" id="2.30.42.10:FF:000232">
    <property type="entry name" value="Uncharacterized protein, isoform A"/>
    <property type="match status" value="1"/>
</dbReference>
<dbReference type="PaxDb" id="67767-A0A0J7P137"/>
<dbReference type="InterPro" id="IPR001202">
    <property type="entry name" value="WW_dom"/>
</dbReference>
<evidence type="ECO:0000259" key="5">
    <source>
        <dbReference type="PROSITE" id="PS50020"/>
    </source>
</evidence>
<dbReference type="InterPro" id="IPR036020">
    <property type="entry name" value="WW_dom_sf"/>
</dbReference>
<dbReference type="CDD" id="cd06734">
    <property type="entry name" value="PDZ4_MAGI-1_3-like"/>
    <property type="match status" value="1"/>
</dbReference>
<dbReference type="PANTHER" id="PTHR10316:SF40">
    <property type="entry name" value="LD27118P"/>
    <property type="match status" value="1"/>
</dbReference>
<evidence type="ECO:0000256" key="3">
    <source>
        <dbReference type="SAM" id="MobiDB-lite"/>
    </source>
</evidence>
<dbReference type="PROSITE" id="PS50011">
    <property type="entry name" value="PROTEIN_KINASE_DOM"/>
    <property type="match status" value="1"/>
</dbReference>
<organism evidence="8 9">
    <name type="scientific">Lasius niger</name>
    <name type="common">Black garden ant</name>
    <dbReference type="NCBI Taxonomy" id="67767"/>
    <lineage>
        <taxon>Eukaryota</taxon>
        <taxon>Metazoa</taxon>
        <taxon>Ecdysozoa</taxon>
        <taxon>Arthropoda</taxon>
        <taxon>Hexapoda</taxon>
        <taxon>Insecta</taxon>
        <taxon>Pterygota</taxon>
        <taxon>Neoptera</taxon>
        <taxon>Endopterygota</taxon>
        <taxon>Hymenoptera</taxon>
        <taxon>Apocrita</taxon>
        <taxon>Aculeata</taxon>
        <taxon>Formicoidea</taxon>
        <taxon>Formicidae</taxon>
        <taxon>Formicinae</taxon>
        <taxon>Lasius</taxon>
        <taxon>Lasius</taxon>
    </lineage>
</organism>
<evidence type="ECO:0000313" key="8">
    <source>
        <dbReference type="EMBL" id="KMQ98365.1"/>
    </source>
</evidence>
<dbReference type="OrthoDB" id="66881at2759"/>
<dbReference type="STRING" id="67767.A0A0J7P137"/>
<dbReference type="SMART" id="SM00456">
    <property type="entry name" value="WW"/>
    <property type="match status" value="1"/>
</dbReference>
<feature type="region of interest" description="Disordered" evidence="3">
    <location>
        <begin position="391"/>
        <end position="466"/>
    </location>
</feature>
<evidence type="ECO:0000313" key="9">
    <source>
        <dbReference type="Proteomes" id="UP000036403"/>
    </source>
</evidence>
<dbReference type="GO" id="GO:0007165">
    <property type="term" value="P:signal transduction"/>
    <property type="evidence" value="ECO:0007669"/>
    <property type="project" value="TreeGrafter"/>
</dbReference>
<protein>
    <submittedName>
        <fullName evidence="8">Membrane-associated guanylate ww and pdz domain-containing protein 2</fullName>
    </submittedName>
</protein>
<feature type="domain" description="PDZ" evidence="6">
    <location>
        <begin position="1513"/>
        <end position="1595"/>
    </location>
</feature>
<keyword evidence="1" id="KW-0677">Repeat</keyword>
<dbReference type="Proteomes" id="UP000036403">
    <property type="component" value="Unassembled WGS sequence"/>
</dbReference>
<dbReference type="CDD" id="cd00201">
    <property type="entry name" value="WW"/>
    <property type="match status" value="1"/>
</dbReference>
<feature type="domain" description="CNH" evidence="7">
    <location>
        <begin position="483"/>
        <end position="807"/>
    </location>
</feature>
<feature type="domain" description="WW" evidence="5">
    <location>
        <begin position="833"/>
        <end position="866"/>
    </location>
</feature>
<dbReference type="PROSITE" id="PS00107">
    <property type="entry name" value="PROTEIN_KINASE_ATP"/>
    <property type="match status" value="1"/>
</dbReference>
<feature type="domain" description="PDZ" evidence="6">
    <location>
        <begin position="1403"/>
        <end position="1486"/>
    </location>
</feature>
<feature type="domain" description="PDZ" evidence="6">
    <location>
        <begin position="1621"/>
        <end position="1704"/>
    </location>
</feature>
<dbReference type="PROSITE" id="PS50020">
    <property type="entry name" value="WW_DOMAIN_2"/>
    <property type="match status" value="1"/>
</dbReference>
<dbReference type="CDD" id="cd06733">
    <property type="entry name" value="PDZ3_MAGI-1_3-like"/>
    <property type="match status" value="1"/>
</dbReference>
<feature type="compositionally biased region" description="Polar residues" evidence="3">
    <location>
        <begin position="1224"/>
        <end position="1235"/>
    </location>
</feature>
<feature type="domain" description="PDZ" evidence="6">
    <location>
        <begin position="896"/>
        <end position="979"/>
    </location>
</feature>
<reference evidence="8 9" key="1">
    <citation type="submission" date="2015-04" db="EMBL/GenBank/DDBJ databases">
        <title>Lasius niger genome sequencing.</title>
        <authorList>
            <person name="Konorov E.A."/>
            <person name="Nikitin M.A."/>
            <person name="Kirill M.V."/>
            <person name="Chang P."/>
        </authorList>
    </citation>
    <scope>NUCLEOTIDE SEQUENCE [LARGE SCALE GENOMIC DNA]</scope>
    <source>
        <tissue evidence="8">Whole</tissue>
    </source>
</reference>
<dbReference type="PANTHER" id="PTHR10316">
    <property type="entry name" value="MEMBRANE ASSOCIATED GUANYLATE KINASE-RELATED"/>
    <property type="match status" value="1"/>
</dbReference>
<gene>
    <name evidence="8" type="ORF">RF55_1272</name>
</gene>
<feature type="compositionally biased region" description="Basic residues" evidence="3">
    <location>
        <begin position="445"/>
        <end position="455"/>
    </location>
</feature>
<dbReference type="CDD" id="cd06731">
    <property type="entry name" value="PDZ1_MAGI-1_3-like"/>
    <property type="match status" value="1"/>
</dbReference>
<feature type="region of interest" description="Disordered" evidence="3">
    <location>
        <begin position="1205"/>
        <end position="1239"/>
    </location>
</feature>
<dbReference type="SMART" id="SM00228">
    <property type="entry name" value="PDZ"/>
    <property type="match status" value="5"/>
</dbReference>
<feature type="domain" description="Protein kinase" evidence="4">
    <location>
        <begin position="1"/>
        <end position="227"/>
    </location>
</feature>
<dbReference type="PROSITE" id="PS50106">
    <property type="entry name" value="PDZ"/>
    <property type="match status" value="5"/>
</dbReference>
<keyword evidence="9" id="KW-1185">Reference proteome</keyword>
<sequence>MATVNANALSSDISRRNPQDEYELIQRIGSGTYGDVYKAKRLSMNDLAAIKVIKLEPVTGPLSEIQIAYMCRETLTGLAYLHSMGKMHRDIKGANILLTEAGDVKLADFGVSAQITATINKRKSFIGTPYWMAPEVAAVERKGGYNQLCDIWACGITAIELAELQPPMFDLHPMRALFLMSKSGFKPPTLKDRDKWSPTFHNFVKVALTKNPKKRPTAEKLLQHAFFQGEMHKRLALELLQKVSNPSHMFADLEADEDGAVPNVPQRIASRHTARPRPKSPISQLDSDDQINIDGGTLHRDSISPSVDSNPAWDIMDIMNNVKAVHNCDVHPDCGIGSAFEDEQEKATLPLGESSNDCEVHCPYYNVSGSQASPRRHSSVDELYGLVNNSQSLTTVNGQRQRSLSDSGPRDESAQSNGDSNEIAADRDRESMSPDLLSDTPPVPPRRRDRKRHTPPRPISNGLPPTPKVHMGACFSKVFNGCPLRIHCTASWIHPDTRDQHLLIAAEEGIYNLNLNELHETAIDQLYPRRTIWMYVIKDVLMSLSVMCIVGKTPQLYRHDLLAILSKQTHRFSLHMNKIPERLVPRKFALTTKVPDTKGCTKCCVGRNPYNGYKYLCGAMPAGIFLMQWYDPLNKFMLLKHFDCVLPSPLNVFKMVITPEMEYPMVCVSVKQPYQQNKLKLDLINMNSGASWFHSDELEDMDGSATVIPRRENLNVINVTQFEKDAILVCYDNVVKMVTLQGKPRVSKKQLSELQFNFQIESIICLPDSVLAFHKHGMQGRSFKNGEVTQEISDPSRTYRLLGSDNHNTGTSHWLDPRLSKFQKRSLEECLDDELPYGWEKIDDTLYGTYFIDHVNRRTQYENPVLQAKRAQQNLHERKSPNFTRNPDKLKGQRIRTALIKSSRGLGFTIVGGDDTVEEFLQIKSVVPNGPAWLDGKLQTGDVLVYVNDTCVLGFTHNEMVNVFKSIGSGETVSLEVCRGYPLPFDPNDPNTEVVTTIAVNAPEDPAMYMDLNSSLQDNGRFNFLDSTFLPVHSLQNGENLTTTSVNSMPDLCISDKINTIKRPSSTDILLSESSDLNDCKNSPVSSKPEFLSIAIVKGAMGFGFTIADSAHGQKVKKILDRQRCKNLMEGDILVNINEINVRNMCHSEVVQVLKDCPRNEEALIHVQRTTTKSTKEKKEKNMQDFFRSKTPTADIYSTQSKTIIPSRPKTPLIDTRNHPKSPTGASRSNWNEVQGENELNPLDNHYKYADYSHGMYYSDPYKANITANLSDNFAVMNLDDDSIRNVSKRDWVANDKLNINNDVYSIDISHHDNMLKQNGYLHSDYYKDVYPVQSHSQYTEDYSMYSIGQEQNVDTGEIWDKRKETTSFEHEQPHSSSISRYPQYTSELVCPMVPDIEWIETLVTLVRQDTGFGFRIVGGTEEGSQQVSVGHIVPGGAADLDSRLNTGDLIMSVDGESVMNSSHHHVVQLMIAAAQNGRVTLGIRRRINTQEHLQENLQSSYSRQMNLQYPYDVTVTRMENEGFGFVIISSVNKAGSTIGRIIEGSPAERCGRLNVGDHILAVNHIDITNVCHKDIVNLIKDSGYSVTLTIGYPLDDCCSNTSLSQKDELTGDGDGGQYHAVELTRGTRGFGFSIRGGREFQNMPLFVLQIAENGPASIDNRLRVGDQIIEINGINTKNMTHTEAIEIIRNGGPSVRLLVRRGCQMPSVVGAPPHLYDMNI</sequence>
<dbReference type="SUPFAM" id="SSF56112">
    <property type="entry name" value="Protein kinase-like (PK-like)"/>
    <property type="match status" value="1"/>
</dbReference>
<dbReference type="GO" id="GO:0005524">
    <property type="term" value="F:ATP binding"/>
    <property type="evidence" value="ECO:0007669"/>
    <property type="project" value="UniProtKB-UniRule"/>
</dbReference>
<feature type="region of interest" description="Disordered" evidence="3">
    <location>
        <begin position="268"/>
        <end position="306"/>
    </location>
</feature>
<dbReference type="FunFam" id="2.30.42.10:FF:000005">
    <property type="entry name" value="Membrane associated guanylate kinase, WW and PDZ domain containing 1"/>
    <property type="match status" value="1"/>
</dbReference>
<evidence type="ECO:0000259" key="6">
    <source>
        <dbReference type="PROSITE" id="PS50106"/>
    </source>
</evidence>
<dbReference type="InterPro" id="IPR000719">
    <property type="entry name" value="Prot_kinase_dom"/>
</dbReference>
<evidence type="ECO:0000256" key="1">
    <source>
        <dbReference type="ARBA" id="ARBA00022737"/>
    </source>
</evidence>
<dbReference type="Gene3D" id="1.10.510.10">
    <property type="entry name" value="Transferase(Phosphotransferase) domain 1"/>
    <property type="match status" value="2"/>
</dbReference>
<dbReference type="InterPro" id="IPR011009">
    <property type="entry name" value="Kinase-like_dom_sf"/>
</dbReference>
<dbReference type="CDD" id="cd06735">
    <property type="entry name" value="PDZ5_MAGI-1_3-like"/>
    <property type="match status" value="1"/>
</dbReference>
<dbReference type="InterPro" id="IPR036034">
    <property type="entry name" value="PDZ_sf"/>
</dbReference>
<dbReference type="SMART" id="SM00220">
    <property type="entry name" value="S_TKc"/>
    <property type="match status" value="1"/>
</dbReference>
<proteinExistence type="predicted"/>
<feature type="domain" description="PDZ" evidence="6">
    <location>
        <begin position="1093"/>
        <end position="1156"/>
    </location>
</feature>
<feature type="compositionally biased region" description="Basic residues" evidence="3">
    <location>
        <begin position="269"/>
        <end position="278"/>
    </location>
</feature>
<dbReference type="FunFam" id="2.30.42.10:FF:000144">
    <property type="entry name" value="Membrane associated guanylate kinase, WW and PDZ domain containing 2"/>
    <property type="match status" value="1"/>
</dbReference>
<evidence type="ECO:0000256" key="2">
    <source>
        <dbReference type="PROSITE-ProRule" id="PRU10141"/>
    </source>
</evidence>
<dbReference type="PROSITE" id="PS50219">
    <property type="entry name" value="CNH"/>
    <property type="match status" value="1"/>
</dbReference>
<dbReference type="InterPro" id="IPR001180">
    <property type="entry name" value="CNH_dom"/>
</dbReference>
<dbReference type="CDD" id="cd06732">
    <property type="entry name" value="PDZ2_MAGI-1_3-like"/>
    <property type="match status" value="1"/>
</dbReference>
<evidence type="ECO:0000259" key="4">
    <source>
        <dbReference type="PROSITE" id="PS50011"/>
    </source>
</evidence>
<dbReference type="EMBL" id="LBMM01000435">
    <property type="protein sequence ID" value="KMQ98365.1"/>
    <property type="molecule type" value="Genomic_DNA"/>
</dbReference>